<evidence type="ECO:0000256" key="1">
    <source>
        <dbReference type="SAM" id="SignalP"/>
    </source>
</evidence>
<evidence type="ECO:0008006" key="4">
    <source>
        <dbReference type="Google" id="ProtNLM"/>
    </source>
</evidence>
<proteinExistence type="predicted"/>
<sequence>MLGNAIFVFFHILLAVNIRINWACPLNVQAEMKAAYKSGEIPDQSAPITLEKIKTKLKQSEIFDWQDPTLTDREKKEMGKLFDAVEIMTTSRNRQPSNVQTMFSSLRLVERVVKKQLKEGQISEALASKFNWDKVTKRVRRDKPTYIFDKTTNMRMFNTRQ</sequence>
<name>A0A8S0Z184_ARCPL</name>
<feature type="signal peptide" evidence="1">
    <location>
        <begin position="1"/>
        <end position="23"/>
    </location>
</feature>
<evidence type="ECO:0000313" key="3">
    <source>
        <dbReference type="Proteomes" id="UP000494256"/>
    </source>
</evidence>
<feature type="chain" id="PRO_5035730360" description="Sperm-lysin" evidence="1">
    <location>
        <begin position="24"/>
        <end position="161"/>
    </location>
</feature>
<keyword evidence="1" id="KW-0732">Signal</keyword>
<accession>A0A8S0Z184</accession>
<evidence type="ECO:0000313" key="2">
    <source>
        <dbReference type="EMBL" id="CAB3225800.1"/>
    </source>
</evidence>
<protein>
    <recommendedName>
        <fullName evidence="4">Sperm-lysin</fullName>
    </recommendedName>
</protein>
<comment type="caution">
    <text evidence="2">The sequence shown here is derived from an EMBL/GenBank/DDBJ whole genome shotgun (WGS) entry which is preliminary data.</text>
</comment>
<reference evidence="2 3" key="1">
    <citation type="submission" date="2020-04" db="EMBL/GenBank/DDBJ databases">
        <authorList>
            <person name="Wallbank WR R."/>
            <person name="Pardo Diaz C."/>
            <person name="Kozak K."/>
            <person name="Martin S."/>
            <person name="Jiggins C."/>
            <person name="Moest M."/>
            <person name="Warren A I."/>
            <person name="Byers J.R.P. K."/>
            <person name="Montejo-Kovacevich G."/>
            <person name="Yen C E."/>
        </authorList>
    </citation>
    <scope>NUCLEOTIDE SEQUENCE [LARGE SCALE GENOMIC DNA]</scope>
</reference>
<dbReference type="EMBL" id="CADEBD010000226">
    <property type="protein sequence ID" value="CAB3225800.1"/>
    <property type="molecule type" value="Genomic_DNA"/>
</dbReference>
<organism evidence="2 3">
    <name type="scientific">Arctia plantaginis</name>
    <name type="common">Wood tiger moth</name>
    <name type="synonym">Phalaena plantaginis</name>
    <dbReference type="NCBI Taxonomy" id="874455"/>
    <lineage>
        <taxon>Eukaryota</taxon>
        <taxon>Metazoa</taxon>
        <taxon>Ecdysozoa</taxon>
        <taxon>Arthropoda</taxon>
        <taxon>Hexapoda</taxon>
        <taxon>Insecta</taxon>
        <taxon>Pterygota</taxon>
        <taxon>Neoptera</taxon>
        <taxon>Endopterygota</taxon>
        <taxon>Lepidoptera</taxon>
        <taxon>Glossata</taxon>
        <taxon>Ditrysia</taxon>
        <taxon>Noctuoidea</taxon>
        <taxon>Erebidae</taxon>
        <taxon>Arctiinae</taxon>
        <taxon>Arctia</taxon>
    </lineage>
</organism>
<gene>
    <name evidence="2" type="ORF">APLA_LOCUS2427</name>
</gene>
<dbReference type="Proteomes" id="UP000494256">
    <property type="component" value="Unassembled WGS sequence"/>
</dbReference>
<dbReference type="OrthoDB" id="7490514at2759"/>
<dbReference type="AlphaFoldDB" id="A0A8S0Z184"/>